<comment type="caution">
    <text evidence="2">The sequence shown here is derived from an EMBL/GenBank/DDBJ whole genome shotgun (WGS) entry which is preliminary data.</text>
</comment>
<dbReference type="NCBIfam" id="TIGR04183">
    <property type="entry name" value="Por_Secre_tail"/>
    <property type="match status" value="1"/>
</dbReference>
<dbReference type="EMBL" id="JAENRR010000107">
    <property type="protein sequence ID" value="MBK3519941.1"/>
    <property type="molecule type" value="Genomic_DNA"/>
</dbReference>
<keyword evidence="3" id="KW-1185">Reference proteome</keyword>
<dbReference type="Proteomes" id="UP000605676">
    <property type="component" value="Unassembled WGS sequence"/>
</dbReference>
<organism evidence="2 3">
    <name type="scientific">Carboxylicivirga marina</name>
    <dbReference type="NCBI Taxonomy" id="2800988"/>
    <lineage>
        <taxon>Bacteria</taxon>
        <taxon>Pseudomonadati</taxon>
        <taxon>Bacteroidota</taxon>
        <taxon>Bacteroidia</taxon>
        <taxon>Marinilabiliales</taxon>
        <taxon>Marinilabiliaceae</taxon>
        <taxon>Carboxylicivirga</taxon>
    </lineage>
</organism>
<dbReference type="Gene3D" id="2.60.120.260">
    <property type="entry name" value="Galactose-binding domain-like"/>
    <property type="match status" value="1"/>
</dbReference>
<accession>A0ABS1HQS2</accession>
<evidence type="ECO:0000313" key="3">
    <source>
        <dbReference type="Proteomes" id="UP000605676"/>
    </source>
</evidence>
<evidence type="ECO:0000313" key="2">
    <source>
        <dbReference type="EMBL" id="MBK3519941.1"/>
    </source>
</evidence>
<dbReference type="RefSeq" id="WP_200467160.1">
    <property type="nucleotide sequence ID" value="NZ_JAENRR010000107.1"/>
</dbReference>
<dbReference type="Pfam" id="PF18962">
    <property type="entry name" value="Por_Secre_tail"/>
    <property type="match status" value="1"/>
</dbReference>
<proteinExistence type="predicted"/>
<protein>
    <submittedName>
        <fullName evidence="2">T9SS type A sorting domain-containing protein</fullName>
    </submittedName>
</protein>
<reference evidence="2 3" key="1">
    <citation type="submission" date="2021-01" db="EMBL/GenBank/DDBJ databases">
        <title>Carboxyliciviraga sp.nov., isolated from coastal sediments.</title>
        <authorList>
            <person name="Lu D."/>
            <person name="Zhang T."/>
        </authorList>
    </citation>
    <scope>NUCLEOTIDE SEQUENCE [LARGE SCALE GENOMIC DNA]</scope>
    <source>
        <strain evidence="2 3">N1Y132</strain>
    </source>
</reference>
<evidence type="ECO:0000259" key="1">
    <source>
        <dbReference type="Pfam" id="PF18962"/>
    </source>
</evidence>
<name>A0ABS1HQS2_9BACT</name>
<sequence length="735" mass="80004">MRKFILLIGCLLVLAFFIQNSKAQENLILNGDFELFTIDPSRPTAEDPSNWRLSHLHDRDWKIRKNSGSMDAYAQKWYDGNFIASNQFTLEAGKDYRFSFDLRQTQGATGGGDIKVILSTTQDITGEVAILYESSDVPLDTWSTATPILDYTGDYYIVFTMTIPNPPYDETTNPYSGQNLKLSIDNVSISEILPGKTTITPTAGWTTPASISSHVNSEVEAETMFKFTVTDDATSALPSMFDEILIPAGSGKLGYSDFYKNMGGAILMDADDPTKSVNATRTEAGFLFSGLSTSAGELGHVADGTSKTYELKVWFPELLILGERNTATEKAIDFVAKSSNFNWIEGSDVFEPTQLVEAGAILITATADRLYIPYYKEVFANTGFKMEVWTTNDALVTDKAATPTSDISVTLEQVGGSGVLSSTTGLTQNFIIDEGKCIWTDLSYSLANDPFQIKATATVYGNQVTYTSDMITADIEKDYVVGWNFTDDDNIADMASSANTAVTIESVGPLGNTDQYNKAGNDIEVAGAVGFRDWSATTEQYIEFTFSTLGFENLALSSTQRGATANSPKDFQIQYKIGSAGVYTDVPGGTLELDFFHWGASRVKGLALPAECNNEAEVSIRYLQTTENTIHPDLAVSAGMIHADDIYVVGINTTPTDLENATVETINIYPNPVKNTLFLSNNNATAYTIYSANGGVVASGLLNRNSLDAGNLSKGIYFIRITLNDGSIITKPFIK</sequence>
<feature type="domain" description="Secretion system C-terminal sorting" evidence="1">
    <location>
        <begin position="668"/>
        <end position="731"/>
    </location>
</feature>
<gene>
    <name evidence="2" type="ORF">JIV24_21560</name>
</gene>
<dbReference type="InterPro" id="IPR026444">
    <property type="entry name" value="Secre_tail"/>
</dbReference>